<gene>
    <name evidence="3" type="ORF">SAMD00023353_7700230</name>
</gene>
<evidence type="ECO:0000256" key="1">
    <source>
        <dbReference type="SAM" id="MobiDB-lite"/>
    </source>
</evidence>
<accession>A0A1S8AB51</accession>
<protein>
    <submittedName>
        <fullName evidence="3">Putative gnat family</fullName>
    </submittedName>
</protein>
<dbReference type="AlphaFoldDB" id="A0A1S8AB51"/>
<dbReference type="EMBL" id="DF977522">
    <property type="protein sequence ID" value="GAW27155.1"/>
    <property type="molecule type" value="Genomic_DNA"/>
</dbReference>
<proteinExistence type="predicted"/>
<feature type="domain" description="N-acetyltransferase" evidence="2">
    <location>
        <begin position="33"/>
        <end position="186"/>
    </location>
</feature>
<evidence type="ECO:0000313" key="4">
    <source>
        <dbReference type="Proteomes" id="UP000054516"/>
    </source>
</evidence>
<evidence type="ECO:0000259" key="2">
    <source>
        <dbReference type="PROSITE" id="PS51186"/>
    </source>
</evidence>
<dbReference type="InterPro" id="IPR000182">
    <property type="entry name" value="GNAT_dom"/>
</dbReference>
<feature type="compositionally biased region" description="Low complexity" evidence="1">
    <location>
        <begin position="76"/>
        <end position="85"/>
    </location>
</feature>
<dbReference type="PANTHER" id="PTHR43441:SF11">
    <property type="entry name" value="RIBOSOMAL-PROTEIN-SERINE ACETYLTRANSFERASE"/>
    <property type="match status" value="1"/>
</dbReference>
<feature type="region of interest" description="Disordered" evidence="1">
    <location>
        <begin position="76"/>
        <end position="108"/>
    </location>
</feature>
<name>A0A1S8AB51_ROSNE</name>
<dbReference type="GO" id="GO:1990189">
    <property type="term" value="F:protein N-terminal-serine acetyltransferase activity"/>
    <property type="evidence" value="ECO:0007669"/>
    <property type="project" value="TreeGrafter"/>
</dbReference>
<dbReference type="InterPro" id="IPR051908">
    <property type="entry name" value="Ribosomal_N-acetyltransferase"/>
</dbReference>
<dbReference type="GO" id="GO:0008999">
    <property type="term" value="F:protein-N-terminal-alanine acetyltransferase activity"/>
    <property type="evidence" value="ECO:0007669"/>
    <property type="project" value="TreeGrafter"/>
</dbReference>
<dbReference type="Gene3D" id="3.40.630.30">
    <property type="match status" value="1"/>
</dbReference>
<evidence type="ECO:0000313" key="3">
    <source>
        <dbReference type="EMBL" id="GAW27155.1"/>
    </source>
</evidence>
<dbReference type="InterPro" id="IPR016181">
    <property type="entry name" value="Acyl_CoA_acyltransferase"/>
</dbReference>
<organism evidence="3">
    <name type="scientific">Rosellinia necatrix</name>
    <name type="common">White root-rot fungus</name>
    <dbReference type="NCBI Taxonomy" id="77044"/>
    <lineage>
        <taxon>Eukaryota</taxon>
        <taxon>Fungi</taxon>
        <taxon>Dikarya</taxon>
        <taxon>Ascomycota</taxon>
        <taxon>Pezizomycotina</taxon>
        <taxon>Sordariomycetes</taxon>
        <taxon>Xylariomycetidae</taxon>
        <taxon>Xylariales</taxon>
        <taxon>Xylariaceae</taxon>
        <taxon>Rosellinia</taxon>
    </lineage>
</organism>
<dbReference type="OrthoDB" id="64477at2759"/>
<dbReference type="PANTHER" id="PTHR43441">
    <property type="entry name" value="RIBOSOMAL-PROTEIN-SERINE ACETYLTRANSFERASE"/>
    <property type="match status" value="1"/>
</dbReference>
<dbReference type="PROSITE" id="PS51186">
    <property type="entry name" value="GNAT"/>
    <property type="match status" value="1"/>
</dbReference>
<dbReference type="SUPFAM" id="SSF55729">
    <property type="entry name" value="Acyl-CoA N-acyltransferases (Nat)"/>
    <property type="match status" value="1"/>
</dbReference>
<dbReference type="Proteomes" id="UP000054516">
    <property type="component" value="Unassembled WGS sequence"/>
</dbReference>
<reference evidence="3" key="1">
    <citation type="submission" date="2016-03" db="EMBL/GenBank/DDBJ databases">
        <title>Draft genome sequence of Rosellinia necatrix.</title>
        <authorList>
            <person name="Kanematsu S."/>
        </authorList>
    </citation>
    <scope>NUCLEOTIDE SEQUENCE [LARGE SCALE GENOMIC DNA]</scope>
    <source>
        <strain evidence="3">W97</strain>
    </source>
</reference>
<dbReference type="GO" id="GO:0005737">
    <property type="term" value="C:cytoplasm"/>
    <property type="evidence" value="ECO:0007669"/>
    <property type="project" value="TreeGrafter"/>
</dbReference>
<sequence length="241" mass="26123">MDIYKSNRLTYRPIGDVKHEEFLFSLLTEPGVLNFDTSIPAGVSRADMAGVGQSMRARKLLSMYICLPPTPTLTSASASASASSADGDGEATPIGVVSLSRPEDRQGQHGRSFLSVAVGRRWQRRGYGREAVAWALDWAFDFARLHRVEASCYAWNPGARRLYARLGFRPEGVRREAVWFMGAWHDLHELAVLEHEWRGPGRAAAGAGTWAPVAAAEGDGGGVVVGRSYSSAEIAEKMGSA</sequence>
<keyword evidence="4" id="KW-1185">Reference proteome</keyword>
<dbReference type="Pfam" id="PF00583">
    <property type="entry name" value="Acetyltransf_1"/>
    <property type="match status" value="1"/>
</dbReference>